<evidence type="ECO:0000259" key="7">
    <source>
        <dbReference type="Pfam" id="PF01979"/>
    </source>
</evidence>
<dbReference type="SUPFAM" id="SSF51338">
    <property type="entry name" value="Composite domain of metallo-dependent hydrolases"/>
    <property type="match status" value="1"/>
</dbReference>
<sequence length="398" mass="44373">MELLIKSVRIVDESKDFIGDLYIKDGVIKDFADKLDYNCRKIDGEGLTLMPSFIDLHVHFREPGFTHKEDLFSGGLAALKGGYTVVNLMGNTNPICSSMDIVEYVLNKAKELDLVNVHQTVSITKDFDGETLEHLDTLDSRVKFISDDGKGVTSNIVMYNAMIKAKEKGLTIITHAEDDDLTEIDYRISENIITIRDIYLSKVTGGKLHLAHVSTIEAIDEIRRAKKEGVNVTCEVTPHHIALYDNDYRVNPPIRTAKDRDAIIEGIIDGTVDTIATDHAPHTKEDKEKGAPGLSGIETSFSVTYTNLVKSGKIDLMKLSKLMSANAGRIMEVKKGRIEKGYIADLVLIDLNKEITIDSNTFLSKGKNTPFDGMNFYGEVIMTLKDGETKYVNKEYKN</sequence>
<comment type="similarity">
    <text evidence="3">Belongs to the metallo-dependent hydrolases superfamily. DHOase family. Class I DHOase subfamily.</text>
</comment>
<accession>A0A6N7XH15</accession>
<keyword evidence="6" id="KW-0665">Pyrimidine biosynthesis</keyword>
<evidence type="ECO:0000256" key="1">
    <source>
        <dbReference type="ARBA" id="ARBA00001947"/>
    </source>
</evidence>
<dbReference type="Proteomes" id="UP000469523">
    <property type="component" value="Unassembled WGS sequence"/>
</dbReference>
<dbReference type="InterPro" id="IPR002195">
    <property type="entry name" value="Dihydroorotase_CS"/>
</dbReference>
<dbReference type="EMBL" id="VUNQ01000009">
    <property type="protein sequence ID" value="MSU00976.1"/>
    <property type="molecule type" value="Genomic_DNA"/>
</dbReference>
<dbReference type="PROSITE" id="PS00483">
    <property type="entry name" value="DIHYDROOROTASE_2"/>
    <property type="match status" value="1"/>
</dbReference>
<dbReference type="GO" id="GO:0004151">
    <property type="term" value="F:dihydroorotase activity"/>
    <property type="evidence" value="ECO:0007669"/>
    <property type="project" value="InterPro"/>
</dbReference>
<protein>
    <submittedName>
        <fullName evidence="8">Dihydroorotase</fullName>
    </submittedName>
</protein>
<name>A0A6N7XH15_9FIRM</name>
<evidence type="ECO:0000313" key="9">
    <source>
        <dbReference type="Proteomes" id="UP000469523"/>
    </source>
</evidence>
<feature type="domain" description="Amidohydrolase-related" evidence="7">
    <location>
        <begin position="48"/>
        <end position="389"/>
    </location>
</feature>
<dbReference type="InterPro" id="IPR011059">
    <property type="entry name" value="Metal-dep_hydrolase_composite"/>
</dbReference>
<reference evidence="8 9" key="1">
    <citation type="submission" date="2019-09" db="EMBL/GenBank/DDBJ databases">
        <title>In-depth cultivation of the pig gut microbiome towards novel bacterial diversity and tailored functional studies.</title>
        <authorList>
            <person name="Wylensek D."/>
            <person name="Hitch T.C.A."/>
            <person name="Clavel T."/>
        </authorList>
    </citation>
    <scope>NUCLEOTIDE SEQUENCE [LARGE SCALE GENOMIC DNA]</scope>
    <source>
        <strain evidence="8 9">WCA3-693-APC-4?</strain>
    </source>
</reference>
<keyword evidence="5" id="KW-0378">Hydrolase</keyword>
<dbReference type="GO" id="GO:0005737">
    <property type="term" value="C:cytoplasm"/>
    <property type="evidence" value="ECO:0007669"/>
    <property type="project" value="TreeGrafter"/>
</dbReference>
<gene>
    <name evidence="8" type="ORF">FYJ83_05795</name>
</gene>
<keyword evidence="4" id="KW-0479">Metal-binding</keyword>
<dbReference type="NCBIfam" id="TIGR00857">
    <property type="entry name" value="pyrC_multi"/>
    <property type="match status" value="1"/>
</dbReference>
<evidence type="ECO:0000256" key="5">
    <source>
        <dbReference type="ARBA" id="ARBA00022801"/>
    </source>
</evidence>
<dbReference type="PROSITE" id="PS00482">
    <property type="entry name" value="DIHYDROOROTASE_1"/>
    <property type="match status" value="1"/>
</dbReference>
<dbReference type="PANTHER" id="PTHR43668:SF2">
    <property type="entry name" value="ALLANTOINASE"/>
    <property type="match status" value="1"/>
</dbReference>
<evidence type="ECO:0000256" key="2">
    <source>
        <dbReference type="ARBA" id="ARBA00002368"/>
    </source>
</evidence>
<dbReference type="Pfam" id="PF01979">
    <property type="entry name" value="Amidohydro_1"/>
    <property type="match status" value="1"/>
</dbReference>
<dbReference type="Gene3D" id="3.20.20.140">
    <property type="entry name" value="Metal-dependent hydrolases"/>
    <property type="match status" value="1"/>
</dbReference>
<comment type="caution">
    <text evidence="8">The sequence shown here is derived from an EMBL/GenBank/DDBJ whole genome shotgun (WGS) entry which is preliminary data.</text>
</comment>
<dbReference type="GO" id="GO:0004038">
    <property type="term" value="F:allantoinase activity"/>
    <property type="evidence" value="ECO:0007669"/>
    <property type="project" value="TreeGrafter"/>
</dbReference>
<evidence type="ECO:0000313" key="8">
    <source>
        <dbReference type="EMBL" id="MSU00976.1"/>
    </source>
</evidence>
<comment type="cofactor">
    <cofactor evidence="1">
        <name>Zn(2+)</name>
        <dbReference type="ChEBI" id="CHEBI:29105"/>
    </cofactor>
</comment>
<dbReference type="InterPro" id="IPR032466">
    <property type="entry name" value="Metal_Hydrolase"/>
</dbReference>
<dbReference type="InterPro" id="IPR006680">
    <property type="entry name" value="Amidohydro-rel"/>
</dbReference>
<dbReference type="InterPro" id="IPR050138">
    <property type="entry name" value="DHOase/Allantoinase_Hydrolase"/>
</dbReference>
<dbReference type="GO" id="GO:0006145">
    <property type="term" value="P:purine nucleobase catabolic process"/>
    <property type="evidence" value="ECO:0007669"/>
    <property type="project" value="TreeGrafter"/>
</dbReference>
<dbReference type="GO" id="GO:0006221">
    <property type="term" value="P:pyrimidine nucleotide biosynthetic process"/>
    <property type="evidence" value="ECO:0007669"/>
    <property type="project" value="UniProtKB-KW"/>
</dbReference>
<proteinExistence type="inferred from homology"/>
<dbReference type="CDD" id="cd01317">
    <property type="entry name" value="DHOase_IIa"/>
    <property type="match status" value="1"/>
</dbReference>
<comment type="function">
    <text evidence="2">Catalyzes the reversible cyclization of carbamoyl aspartate to dihydroorotate.</text>
</comment>
<dbReference type="RefSeq" id="WP_154439397.1">
    <property type="nucleotide sequence ID" value="NZ_JAHLPJ010000001.1"/>
</dbReference>
<evidence type="ECO:0000256" key="3">
    <source>
        <dbReference type="ARBA" id="ARBA00010286"/>
    </source>
</evidence>
<dbReference type="AlphaFoldDB" id="A0A6N7XH15"/>
<keyword evidence="9" id="KW-1185">Reference proteome</keyword>
<evidence type="ECO:0000256" key="6">
    <source>
        <dbReference type="ARBA" id="ARBA00022975"/>
    </source>
</evidence>
<organism evidence="8 9">
    <name type="scientific">Tissierella pigra</name>
    <dbReference type="NCBI Taxonomy" id="2607614"/>
    <lineage>
        <taxon>Bacteria</taxon>
        <taxon>Bacillati</taxon>
        <taxon>Bacillota</taxon>
        <taxon>Tissierellia</taxon>
        <taxon>Tissierellales</taxon>
        <taxon>Tissierellaceae</taxon>
        <taxon>Tissierella</taxon>
    </lineage>
</organism>
<dbReference type="GO" id="GO:0046872">
    <property type="term" value="F:metal ion binding"/>
    <property type="evidence" value="ECO:0007669"/>
    <property type="project" value="UniProtKB-KW"/>
</dbReference>
<evidence type="ECO:0000256" key="4">
    <source>
        <dbReference type="ARBA" id="ARBA00022723"/>
    </source>
</evidence>
<dbReference type="SUPFAM" id="SSF51556">
    <property type="entry name" value="Metallo-dependent hydrolases"/>
    <property type="match status" value="1"/>
</dbReference>
<dbReference type="PANTHER" id="PTHR43668">
    <property type="entry name" value="ALLANTOINASE"/>
    <property type="match status" value="1"/>
</dbReference>
<dbReference type="InterPro" id="IPR004722">
    <property type="entry name" value="DHOase"/>
</dbReference>